<feature type="region of interest" description="Disordered" evidence="1">
    <location>
        <begin position="264"/>
        <end position="424"/>
    </location>
</feature>
<evidence type="ECO:0000313" key="4">
    <source>
        <dbReference type="Proteomes" id="UP001225356"/>
    </source>
</evidence>
<feature type="compositionally biased region" description="Low complexity" evidence="1">
    <location>
        <begin position="315"/>
        <end position="328"/>
    </location>
</feature>
<keyword evidence="2" id="KW-1133">Transmembrane helix</keyword>
<feature type="transmembrane region" description="Helical" evidence="2">
    <location>
        <begin position="548"/>
        <end position="565"/>
    </location>
</feature>
<keyword evidence="2" id="KW-0812">Transmembrane</keyword>
<name>A0ABT9QQL9_9ACTN</name>
<dbReference type="Proteomes" id="UP001225356">
    <property type="component" value="Unassembled WGS sequence"/>
</dbReference>
<keyword evidence="2" id="KW-0472">Membrane</keyword>
<feature type="region of interest" description="Disordered" evidence="1">
    <location>
        <begin position="207"/>
        <end position="239"/>
    </location>
</feature>
<evidence type="ECO:0000256" key="2">
    <source>
        <dbReference type="SAM" id="Phobius"/>
    </source>
</evidence>
<sequence>MLLLGGPSAVYADGPPGSGSFPLDLTTGSSAGARWQPSGDMVRFRVRVEGPGTDARLAVVTTPAGALRGIECPDATGSRVPLPEGLQVCRVGDVGQGKSVDVLLDMPENTQDVTLTAVTRMRAPGGEMVTRKAESTVRSQAAVPETEAGEQAGEEARSDMLNPGPGVVPRLPGVFDAPNGLGAFGMRETAPKMPELSEAETADILKAPESSTEGLVTADGTSAADGTGAEGGAGVADDTSAADAEKAALAAIVEVLDRSFPPANAPVEAGAPAAESRTPSAPAEAVAPLGTPADETAGVPVGPRAQTVPSDPRAEAAQGGPQAGESAPVLGPPAPQGTAPRPEGGPGVLPRPEAAPGAGQLAPKPPVSADFGSMAPGAAPDPKAGLPGGAGQGGSGGAKGHPPMLRKPGMTGGGVKGPAAGRQMPMPQMPQMPMPQMPMPPMAGPQMAPPQMIVPQMVGPQMAPPAGLMGPMGPMPPAGQGMAPNPMNGSAMQLPPAMPSPASVMSQPLGTTADAQLQGAPLPRDVDGPNTDITPAAQSSSLLTGMRGLPAVGIAMAALLGLLWLQMKIRRRRAARPVL</sequence>
<feature type="compositionally biased region" description="Gly residues" evidence="1">
    <location>
        <begin position="386"/>
        <end position="399"/>
    </location>
</feature>
<evidence type="ECO:0000256" key="1">
    <source>
        <dbReference type="SAM" id="MobiDB-lite"/>
    </source>
</evidence>
<feature type="compositionally biased region" description="Low complexity" evidence="1">
    <location>
        <begin position="264"/>
        <end position="274"/>
    </location>
</feature>
<feature type="compositionally biased region" description="Low complexity" evidence="1">
    <location>
        <begin position="217"/>
        <end position="227"/>
    </location>
</feature>
<organism evidence="3 4">
    <name type="scientific">Streptosporangium lutulentum</name>
    <dbReference type="NCBI Taxonomy" id="1461250"/>
    <lineage>
        <taxon>Bacteria</taxon>
        <taxon>Bacillati</taxon>
        <taxon>Actinomycetota</taxon>
        <taxon>Actinomycetes</taxon>
        <taxon>Streptosporangiales</taxon>
        <taxon>Streptosporangiaceae</taxon>
        <taxon>Streptosporangium</taxon>
    </lineage>
</organism>
<comment type="caution">
    <text evidence="3">The sequence shown here is derived from an EMBL/GenBank/DDBJ whole genome shotgun (WGS) entry which is preliminary data.</text>
</comment>
<reference evidence="3 4" key="1">
    <citation type="submission" date="2023-07" db="EMBL/GenBank/DDBJ databases">
        <title>Sequencing the genomes of 1000 actinobacteria strains.</title>
        <authorList>
            <person name="Klenk H.-P."/>
        </authorList>
    </citation>
    <scope>NUCLEOTIDE SEQUENCE [LARGE SCALE GENOMIC DNA]</scope>
    <source>
        <strain evidence="3 4">DSM 46740</strain>
    </source>
</reference>
<dbReference type="EMBL" id="JAUSQU010000001">
    <property type="protein sequence ID" value="MDP9849028.1"/>
    <property type="molecule type" value="Genomic_DNA"/>
</dbReference>
<proteinExistence type="predicted"/>
<gene>
    <name evidence="3" type="ORF">J2853_008239</name>
</gene>
<evidence type="ECO:0000313" key="3">
    <source>
        <dbReference type="EMBL" id="MDP9849028.1"/>
    </source>
</evidence>
<accession>A0ABT9QQL9</accession>
<protein>
    <submittedName>
        <fullName evidence="3">Uncharacterized protein</fullName>
    </submittedName>
</protein>
<feature type="region of interest" description="Disordered" evidence="1">
    <location>
        <begin position="126"/>
        <end position="157"/>
    </location>
</feature>
<keyword evidence="4" id="KW-1185">Reference proteome</keyword>